<dbReference type="EMBL" id="MN738791">
    <property type="protein sequence ID" value="QHT37262.1"/>
    <property type="molecule type" value="Genomic_DNA"/>
</dbReference>
<evidence type="ECO:0000313" key="1">
    <source>
        <dbReference type="EMBL" id="QHT37262.1"/>
    </source>
</evidence>
<dbReference type="AlphaFoldDB" id="A0A6C0F7S7"/>
<organism evidence="1">
    <name type="scientific">viral metagenome</name>
    <dbReference type="NCBI Taxonomy" id="1070528"/>
    <lineage>
        <taxon>unclassified sequences</taxon>
        <taxon>metagenomes</taxon>
        <taxon>organismal metagenomes</taxon>
    </lineage>
</organism>
<reference evidence="1" key="1">
    <citation type="journal article" date="2020" name="Nature">
        <title>Giant virus diversity and host interactions through global metagenomics.</title>
        <authorList>
            <person name="Schulz F."/>
            <person name="Roux S."/>
            <person name="Paez-Espino D."/>
            <person name="Jungbluth S."/>
            <person name="Walsh D.A."/>
            <person name="Denef V.J."/>
            <person name="McMahon K.D."/>
            <person name="Konstantinidis K.T."/>
            <person name="Eloe-Fadrosh E.A."/>
            <person name="Kyrpides N.C."/>
            <person name="Woyke T."/>
        </authorList>
    </citation>
    <scope>NUCLEOTIDE SEQUENCE</scope>
    <source>
        <strain evidence="1">GVMAG-S-ERX555967-131</strain>
    </source>
</reference>
<sequence length="148" mass="17068">MAALKFDNMKIQSNDNKLEITMNDESILSFVPIANPDVYIKYEIKGTKAYIYMKTKVPINSYTFVTNEPIKFKGQSQINNGEHTFVLAWSNYHNPNVGKIAGFTVFNLFDKSEYDLFMILDNVTSNFKFEGEQEINDNNGKSLLYHIE</sequence>
<proteinExistence type="predicted"/>
<name>A0A6C0F7S7_9ZZZZ</name>
<accession>A0A6C0F7S7</accession>
<protein>
    <submittedName>
        <fullName evidence="1">Uncharacterized protein</fullName>
    </submittedName>
</protein>